<dbReference type="EMBL" id="QEAM01000114">
    <property type="protein sequence ID" value="TPX46104.1"/>
    <property type="molecule type" value="Genomic_DNA"/>
</dbReference>
<dbReference type="Proteomes" id="UP000320475">
    <property type="component" value="Unassembled WGS sequence"/>
</dbReference>
<dbReference type="GO" id="GO:0005737">
    <property type="term" value="C:cytoplasm"/>
    <property type="evidence" value="ECO:0007669"/>
    <property type="project" value="UniProtKB-SubCell"/>
</dbReference>
<feature type="region of interest" description="Disordered" evidence="6">
    <location>
        <begin position="1"/>
        <end position="32"/>
    </location>
</feature>
<comment type="similarity">
    <text evidence="3">Belongs to the DIF1/spd1 family.</text>
</comment>
<keyword evidence="4" id="KW-0963">Cytoplasm</keyword>
<dbReference type="Proteomes" id="UP000317494">
    <property type="component" value="Unassembled WGS sequence"/>
</dbReference>
<organism evidence="8 10">
    <name type="scientific">Synchytrium endobioticum</name>
    <dbReference type="NCBI Taxonomy" id="286115"/>
    <lineage>
        <taxon>Eukaryota</taxon>
        <taxon>Fungi</taxon>
        <taxon>Fungi incertae sedis</taxon>
        <taxon>Chytridiomycota</taxon>
        <taxon>Chytridiomycota incertae sedis</taxon>
        <taxon>Chytridiomycetes</taxon>
        <taxon>Synchytriales</taxon>
        <taxon>Synchytriaceae</taxon>
        <taxon>Synchytrium</taxon>
    </lineage>
</organism>
<keyword evidence="9" id="KW-1185">Reference proteome</keyword>
<dbReference type="EMBL" id="QEAN01000456">
    <property type="protein sequence ID" value="TPX36410.1"/>
    <property type="molecule type" value="Genomic_DNA"/>
</dbReference>
<dbReference type="Pfam" id="PF08591">
    <property type="entry name" value="RNR_inhib"/>
    <property type="match status" value="1"/>
</dbReference>
<feature type="compositionally biased region" description="Basic and acidic residues" evidence="6">
    <location>
        <begin position="1"/>
        <end position="15"/>
    </location>
</feature>
<evidence type="ECO:0000256" key="6">
    <source>
        <dbReference type="SAM" id="MobiDB-lite"/>
    </source>
</evidence>
<comment type="subcellular location">
    <subcellularLocation>
        <location evidence="2">Cytoplasm</location>
    </subcellularLocation>
    <subcellularLocation>
        <location evidence="1">Nucleus</location>
    </subcellularLocation>
</comment>
<gene>
    <name evidence="8" type="ORF">SeLEV6574_g03420</name>
    <name evidence="7" type="ORF">SeMB42_g07091</name>
</gene>
<keyword evidence="5" id="KW-0539">Nucleus</keyword>
<evidence type="ECO:0000313" key="8">
    <source>
        <dbReference type="EMBL" id="TPX46104.1"/>
    </source>
</evidence>
<evidence type="ECO:0000256" key="3">
    <source>
        <dbReference type="ARBA" id="ARBA00005459"/>
    </source>
</evidence>
<sequence>MAQEFESEKRQRLDDGPDPDLSHQQAPHVSVATQTKLINLGMRVRRAVANGYQVKKPPTPSLDSPSLPVVNPRKRTLVVASNLPLGLLQI</sequence>
<evidence type="ECO:0000256" key="5">
    <source>
        <dbReference type="ARBA" id="ARBA00023242"/>
    </source>
</evidence>
<evidence type="ECO:0000313" key="7">
    <source>
        <dbReference type="EMBL" id="TPX36410.1"/>
    </source>
</evidence>
<accession>A0A507D3U1</accession>
<reference evidence="9 10" key="1">
    <citation type="journal article" date="2019" name="Sci. Rep.">
        <title>Comparative genomics of chytrid fungi reveal insights into the obligate biotrophic and pathogenic lifestyle of Synchytrium endobioticum.</title>
        <authorList>
            <person name="van de Vossenberg B.T.L.H."/>
            <person name="Warris S."/>
            <person name="Nguyen H.D.T."/>
            <person name="van Gent-Pelzer M.P.E."/>
            <person name="Joly D.L."/>
            <person name="van de Geest H.C."/>
            <person name="Bonants P.J.M."/>
            <person name="Smith D.S."/>
            <person name="Levesque C.A."/>
            <person name="van der Lee T.A.J."/>
        </authorList>
    </citation>
    <scope>NUCLEOTIDE SEQUENCE [LARGE SCALE GENOMIC DNA]</scope>
    <source>
        <strain evidence="8 10">LEV6574</strain>
        <strain evidence="7 9">MB42</strain>
    </source>
</reference>
<name>A0A507D3U1_9FUNG</name>
<evidence type="ECO:0000313" key="10">
    <source>
        <dbReference type="Proteomes" id="UP000320475"/>
    </source>
</evidence>
<proteinExistence type="inferred from homology"/>
<feature type="compositionally biased region" description="Polar residues" evidence="6">
    <location>
        <begin position="22"/>
        <end position="32"/>
    </location>
</feature>
<protein>
    <submittedName>
        <fullName evidence="8">Uncharacterized protein</fullName>
    </submittedName>
</protein>
<evidence type="ECO:0000256" key="2">
    <source>
        <dbReference type="ARBA" id="ARBA00004496"/>
    </source>
</evidence>
<evidence type="ECO:0000313" key="9">
    <source>
        <dbReference type="Proteomes" id="UP000317494"/>
    </source>
</evidence>
<dbReference type="GO" id="GO:0005634">
    <property type="term" value="C:nucleus"/>
    <property type="evidence" value="ECO:0007669"/>
    <property type="project" value="UniProtKB-SubCell"/>
</dbReference>
<evidence type="ECO:0000256" key="1">
    <source>
        <dbReference type="ARBA" id="ARBA00004123"/>
    </source>
</evidence>
<dbReference type="InterPro" id="IPR013900">
    <property type="entry name" value="RNR_inhibitor"/>
</dbReference>
<evidence type="ECO:0000256" key="4">
    <source>
        <dbReference type="ARBA" id="ARBA00022490"/>
    </source>
</evidence>
<comment type="caution">
    <text evidence="8">The sequence shown here is derived from an EMBL/GenBank/DDBJ whole genome shotgun (WGS) entry which is preliminary data.</text>
</comment>
<dbReference type="VEuPathDB" id="FungiDB:SeMB42_g07091"/>
<dbReference type="AlphaFoldDB" id="A0A507D3U1"/>
<dbReference type="OrthoDB" id="4072855at2759"/>